<proteinExistence type="predicted"/>
<dbReference type="Proteomes" id="UP000228934">
    <property type="component" value="Unassembled WGS sequence"/>
</dbReference>
<accession>A0A2G9S0Z6</accession>
<name>A0A2G9S0Z6_AQUCT</name>
<feature type="region of interest" description="Disordered" evidence="1">
    <location>
        <begin position="31"/>
        <end position="62"/>
    </location>
</feature>
<evidence type="ECO:0000313" key="3">
    <source>
        <dbReference type="Proteomes" id="UP000228934"/>
    </source>
</evidence>
<evidence type="ECO:0000313" key="2">
    <source>
        <dbReference type="EMBL" id="PIO33847.1"/>
    </source>
</evidence>
<sequence>MFHHHISGHKYLCAKYTFCFILIEEKRLRTSEDTRAPLTSGRRGAEDTTTSGCGGRRGGRSG</sequence>
<dbReference type="EMBL" id="KV928383">
    <property type="protein sequence ID" value="PIO33847.1"/>
    <property type="molecule type" value="Genomic_DNA"/>
</dbReference>
<dbReference type="AlphaFoldDB" id="A0A2G9S0Z6"/>
<organism evidence="2 3">
    <name type="scientific">Aquarana catesbeiana</name>
    <name type="common">American bullfrog</name>
    <name type="synonym">Rana catesbeiana</name>
    <dbReference type="NCBI Taxonomy" id="8400"/>
    <lineage>
        <taxon>Eukaryota</taxon>
        <taxon>Metazoa</taxon>
        <taxon>Chordata</taxon>
        <taxon>Craniata</taxon>
        <taxon>Vertebrata</taxon>
        <taxon>Euteleostomi</taxon>
        <taxon>Amphibia</taxon>
        <taxon>Batrachia</taxon>
        <taxon>Anura</taxon>
        <taxon>Neobatrachia</taxon>
        <taxon>Ranoidea</taxon>
        <taxon>Ranidae</taxon>
        <taxon>Aquarana</taxon>
    </lineage>
</organism>
<evidence type="ECO:0000256" key="1">
    <source>
        <dbReference type="SAM" id="MobiDB-lite"/>
    </source>
</evidence>
<reference evidence="3" key="1">
    <citation type="journal article" date="2017" name="Nat. Commun.">
        <title>The North American bullfrog draft genome provides insight into hormonal regulation of long noncoding RNA.</title>
        <authorList>
            <person name="Hammond S.A."/>
            <person name="Warren R.L."/>
            <person name="Vandervalk B.P."/>
            <person name="Kucuk E."/>
            <person name="Khan H."/>
            <person name="Gibb E.A."/>
            <person name="Pandoh P."/>
            <person name="Kirk H."/>
            <person name="Zhao Y."/>
            <person name="Jones M."/>
            <person name="Mungall A.J."/>
            <person name="Coope R."/>
            <person name="Pleasance S."/>
            <person name="Moore R.A."/>
            <person name="Holt R.A."/>
            <person name="Round J.M."/>
            <person name="Ohora S."/>
            <person name="Walle B.V."/>
            <person name="Veldhoen N."/>
            <person name="Helbing C.C."/>
            <person name="Birol I."/>
        </authorList>
    </citation>
    <scope>NUCLEOTIDE SEQUENCE [LARGE SCALE GENOMIC DNA]</scope>
</reference>
<keyword evidence="3" id="KW-1185">Reference proteome</keyword>
<gene>
    <name evidence="2" type="ORF">AB205_0033320</name>
</gene>
<protein>
    <submittedName>
        <fullName evidence="2">Uncharacterized protein</fullName>
    </submittedName>
</protein>